<feature type="region of interest" description="Disordered" evidence="12">
    <location>
        <begin position="377"/>
        <end position="421"/>
    </location>
</feature>
<feature type="repeat" description="WD" evidence="10">
    <location>
        <begin position="491"/>
        <end position="525"/>
    </location>
</feature>
<dbReference type="Pfam" id="PF16300">
    <property type="entry name" value="WD40_4"/>
    <property type="match status" value="2"/>
</dbReference>
<evidence type="ECO:0000256" key="10">
    <source>
        <dbReference type="PROSITE-ProRule" id="PRU00221"/>
    </source>
</evidence>
<name>A0A9W6ZIF5_9STRA</name>
<dbReference type="Pfam" id="PF08953">
    <property type="entry name" value="DUF1899"/>
    <property type="match status" value="2"/>
</dbReference>
<dbReference type="GO" id="GO:0005737">
    <property type="term" value="C:cytoplasm"/>
    <property type="evidence" value="ECO:0007669"/>
    <property type="project" value="UniProtKB-SubCell"/>
</dbReference>
<feature type="domain" description="DUF1899" evidence="13">
    <location>
        <begin position="417"/>
        <end position="481"/>
    </location>
</feature>
<keyword evidence="5" id="KW-0963">Cytoplasm</keyword>
<evidence type="ECO:0000256" key="11">
    <source>
        <dbReference type="RuleBase" id="RU280818"/>
    </source>
</evidence>
<evidence type="ECO:0000256" key="6">
    <source>
        <dbReference type="ARBA" id="ARBA00022574"/>
    </source>
</evidence>
<sequence length="912" mass="99507">MSAWIRSSKVRHVHGAVSTPENSYSEISPYIPVGDSNLIGSSPSHLAFLRSDKNLSLLPLTSVGKLGDAALPTFQHTSAVEAFQFSPHKSDHLVSLTGSGTVSIFSTDTDNTNHRPISSFESGVAKASTFAHHPTAANIAAVAGHSSVSIVDLEASSTALSDTSYADAVTSASWSYDGSTLYTSCKDNSVKIYDPRSAETSATALATPHKGTKPLQVLSLGNSSSILTIGTSQMREREFGLWDVRKLSNALQRERMGTSNGLMTPLFDIDTNLLFLAGKGDTNIRIYELSANQLHPVQNLSPGGLPQRSVCFVPKRALDVMDVEVARMLKLTDKGVEQIPFKIPRRDKHKFCEELFPLSAAYESAMDAKSYLEGKNADPVLSSVDPSAGEKKEEKVVEEEEEEEEASRTSSVGSANRFNNGASKFRHVHGKSQPMSGRYFNLQPNISTMDGSLLAANEKFFALPWKGGGGQVYVSKVGSTGKVEPNCPLLNTGHTKAVTALSFSRFDNSILATGSDDCNIRIFSVTEEGGDSGPTSGVGEHTLIGELKGHRNSIRTLDWHPTCRDVMMTSSLDTAVKIWDVQNFKEITDLGHHHPETINNCSWNFDGSLIATGSRDKFVRILDPRTNEEVHSGKAHAGARGPRVHFCGRRGEDQEVLLTLGTGISGDRQMCLYDHRNLSKPYCTKTIDNGNGVIFPLFEESTGVVYLAGRGDRNVKYYEIGKTEEGNWDANLCHEFSFDGDPLIGISPLPQTTVDVTSVEVLKALRLSSSEVQPASFFLPRNTDLKEFFQDDVYGDVRSASAPAVEVSDWVNGHNGEMSYDSLRPGDMPLLSERKVARTSRSKTQAFRQEIEFKEKEDTQKNDMFLKMQKMAVTHEQYNPNKSAGNVVAAPNGVDCVPIYDSDSDGGWSDDD</sequence>
<comment type="subcellular location">
    <subcellularLocation>
        <location evidence="2">Cytoplasm</location>
    </subcellularLocation>
    <subcellularLocation>
        <location evidence="1">Nucleus</location>
    </subcellularLocation>
</comment>
<evidence type="ECO:0000256" key="7">
    <source>
        <dbReference type="ARBA" id="ARBA00022737"/>
    </source>
</evidence>
<keyword evidence="7 11" id="KW-0677">Repeat</keyword>
<dbReference type="PROSITE" id="PS50082">
    <property type="entry name" value="WD_REPEATS_2"/>
    <property type="match status" value="4"/>
</dbReference>
<comment type="caution">
    <text evidence="14">The sequence shown here is derived from an EMBL/GenBank/DDBJ whole genome shotgun (WGS) entry which is preliminary data.</text>
</comment>
<evidence type="ECO:0000256" key="3">
    <source>
        <dbReference type="ARBA" id="ARBA00009482"/>
    </source>
</evidence>
<evidence type="ECO:0000256" key="1">
    <source>
        <dbReference type="ARBA" id="ARBA00004123"/>
    </source>
</evidence>
<organism evidence="14 15">
    <name type="scientific">Triparma laevis f. longispina</name>
    <dbReference type="NCBI Taxonomy" id="1714387"/>
    <lineage>
        <taxon>Eukaryota</taxon>
        <taxon>Sar</taxon>
        <taxon>Stramenopiles</taxon>
        <taxon>Ochrophyta</taxon>
        <taxon>Bolidophyceae</taxon>
        <taxon>Parmales</taxon>
        <taxon>Triparmaceae</taxon>
        <taxon>Triparma</taxon>
    </lineage>
</organism>
<dbReference type="EMBL" id="BRXW01000419">
    <property type="protein sequence ID" value="GMH52676.1"/>
    <property type="molecule type" value="Genomic_DNA"/>
</dbReference>
<evidence type="ECO:0000313" key="15">
    <source>
        <dbReference type="Proteomes" id="UP001165122"/>
    </source>
</evidence>
<dbReference type="PANTHER" id="PTHR10856">
    <property type="entry name" value="CORONIN"/>
    <property type="match status" value="1"/>
</dbReference>
<keyword evidence="15" id="KW-1185">Reference proteome</keyword>
<dbReference type="OrthoDB" id="1850764at2759"/>
<dbReference type="SMART" id="SM01167">
    <property type="entry name" value="DUF1900"/>
    <property type="match status" value="2"/>
</dbReference>
<dbReference type="InterPro" id="IPR015505">
    <property type="entry name" value="Coronin"/>
</dbReference>
<feature type="repeat" description="WD" evidence="10">
    <location>
        <begin position="591"/>
        <end position="632"/>
    </location>
</feature>
<evidence type="ECO:0000256" key="8">
    <source>
        <dbReference type="ARBA" id="ARBA00023203"/>
    </source>
</evidence>
<dbReference type="Pfam" id="PF00400">
    <property type="entry name" value="WD40"/>
    <property type="match status" value="3"/>
</dbReference>
<dbReference type="PROSITE" id="PS00678">
    <property type="entry name" value="WD_REPEATS_1"/>
    <property type="match status" value="1"/>
</dbReference>
<evidence type="ECO:0000256" key="9">
    <source>
        <dbReference type="ARBA" id="ARBA00023242"/>
    </source>
</evidence>
<dbReference type="InterPro" id="IPR001680">
    <property type="entry name" value="WD40_rpt"/>
</dbReference>
<evidence type="ECO:0000256" key="5">
    <source>
        <dbReference type="ARBA" id="ARBA00022490"/>
    </source>
</evidence>
<dbReference type="InterPro" id="IPR015943">
    <property type="entry name" value="WD40/YVTN_repeat-like_dom_sf"/>
</dbReference>
<gene>
    <name evidence="14" type="ORF">TrLO_g10385</name>
</gene>
<dbReference type="Pfam" id="PF16755">
    <property type="entry name" value="Beta-prop_NUP159_NUP214"/>
    <property type="match status" value="1"/>
</dbReference>
<dbReference type="InterPro" id="IPR019775">
    <property type="entry name" value="WD40_repeat_CS"/>
</dbReference>
<dbReference type="GO" id="GO:0005634">
    <property type="term" value="C:nucleus"/>
    <property type="evidence" value="ECO:0007669"/>
    <property type="project" value="UniProtKB-SubCell"/>
</dbReference>
<evidence type="ECO:0000313" key="14">
    <source>
        <dbReference type="EMBL" id="GMH52676.1"/>
    </source>
</evidence>
<protein>
    <recommendedName>
        <fullName evidence="11">Coronin</fullName>
    </recommendedName>
</protein>
<dbReference type="PANTHER" id="PTHR10856:SF20">
    <property type="entry name" value="CORONIN-7"/>
    <property type="match status" value="1"/>
</dbReference>
<dbReference type="InterPro" id="IPR015048">
    <property type="entry name" value="DUF1899"/>
</dbReference>
<keyword evidence="9" id="KW-0539">Nucleus</keyword>
<feature type="compositionally biased region" description="Polar residues" evidence="12">
    <location>
        <begin position="408"/>
        <end position="421"/>
    </location>
</feature>
<dbReference type="InterPro" id="IPR039462">
    <property type="entry name" value="Nup159/Nup146_N"/>
</dbReference>
<dbReference type="Proteomes" id="UP001165122">
    <property type="component" value="Unassembled WGS sequence"/>
</dbReference>
<evidence type="ECO:0000259" key="13">
    <source>
        <dbReference type="SMART" id="SM01166"/>
    </source>
</evidence>
<accession>A0A9W6ZIF5</accession>
<reference evidence="15" key="1">
    <citation type="journal article" date="2023" name="Commun. Biol.">
        <title>Genome analysis of Parmales, the sister group of diatoms, reveals the evolutionary specialization of diatoms from phago-mixotrophs to photoautotrophs.</title>
        <authorList>
            <person name="Ban H."/>
            <person name="Sato S."/>
            <person name="Yoshikawa S."/>
            <person name="Yamada K."/>
            <person name="Nakamura Y."/>
            <person name="Ichinomiya M."/>
            <person name="Sato N."/>
            <person name="Blanc-Mathieu R."/>
            <person name="Endo H."/>
            <person name="Kuwata A."/>
            <person name="Ogata H."/>
        </authorList>
    </citation>
    <scope>NUCLEOTIDE SEQUENCE [LARGE SCALE GENOMIC DNA]</scope>
    <source>
        <strain evidence="15">NIES 3700</strain>
    </source>
</reference>
<dbReference type="SUPFAM" id="SSF50998">
    <property type="entry name" value="Quinoprotein alcohol dehydrogenase-like"/>
    <property type="match status" value="1"/>
</dbReference>
<feature type="domain" description="DUF1899" evidence="13">
    <location>
        <begin position="2"/>
        <end position="64"/>
    </location>
</feature>
<keyword evidence="8" id="KW-0009">Actin-binding</keyword>
<dbReference type="PROSITE" id="PS50294">
    <property type="entry name" value="WD_REPEATS_REGION"/>
    <property type="match status" value="1"/>
</dbReference>
<dbReference type="GO" id="GO:0003779">
    <property type="term" value="F:actin binding"/>
    <property type="evidence" value="ECO:0007669"/>
    <property type="project" value="UniProtKB-KW"/>
</dbReference>
<dbReference type="InterPro" id="IPR011047">
    <property type="entry name" value="Quinoprotein_ADH-like_sf"/>
</dbReference>
<proteinExistence type="inferred from homology"/>
<feature type="repeat" description="WD" evidence="10">
    <location>
        <begin position="162"/>
        <end position="203"/>
    </location>
</feature>
<dbReference type="AlphaFoldDB" id="A0A9W6ZIF5"/>
<dbReference type="SMART" id="SM01166">
    <property type="entry name" value="DUF1899"/>
    <property type="match status" value="2"/>
</dbReference>
<dbReference type="SMART" id="SM00320">
    <property type="entry name" value="WD40"/>
    <property type="match status" value="5"/>
</dbReference>
<feature type="compositionally biased region" description="Acidic residues" evidence="12">
    <location>
        <begin position="396"/>
        <end position="405"/>
    </location>
</feature>
<comment type="similarity">
    <text evidence="3 11">Belongs to the WD repeat coronin family.</text>
</comment>
<evidence type="ECO:0000256" key="4">
    <source>
        <dbReference type="ARBA" id="ARBA00022448"/>
    </source>
</evidence>
<keyword evidence="4" id="KW-0813">Transport</keyword>
<evidence type="ECO:0000256" key="12">
    <source>
        <dbReference type="SAM" id="MobiDB-lite"/>
    </source>
</evidence>
<keyword evidence="6 10" id="KW-0853">WD repeat</keyword>
<feature type="repeat" description="WD" evidence="10">
    <location>
        <begin position="547"/>
        <end position="589"/>
    </location>
</feature>
<evidence type="ECO:0000256" key="2">
    <source>
        <dbReference type="ARBA" id="ARBA00004496"/>
    </source>
</evidence>
<dbReference type="Gene3D" id="2.130.10.10">
    <property type="entry name" value="YVTN repeat-like/Quinoprotein amine dehydrogenase"/>
    <property type="match status" value="2"/>
</dbReference>